<evidence type="ECO:0000313" key="3">
    <source>
        <dbReference type="RefSeq" id="XP_014676820.1"/>
    </source>
</evidence>
<sequence>MAEPTKETTWSVKCAQMCLFKELDLDLLVLARCAPGQSWTNPAERVISILKLGLQNVSLERQPASKEVEAKLKSCNSTNGIRQVAEGKDDIKAGWAESIEPVQSVVRNRFSRLKLKDDPFQVMDLVSDLEIDVLKRHLRELFPDLNVDRLQKTHTQKIKSYNEWLTAHCRSRHYSFQIRKCGDRNCCLAPQSPPEDLQWLPDPVLDPDDRLHYKRYDTEKDTETTEEDRPSLKIPAKGKKAQRAPTVVPAPEVPERDTAHVPEGTSTIEETVPDSTSRIIEAPFMSSDKCSVQTARLLVSCVECEKPSDILQE</sequence>
<accession>A0ABM1EX99</accession>
<proteinExistence type="predicted"/>
<evidence type="ECO:0000256" key="1">
    <source>
        <dbReference type="SAM" id="MobiDB-lite"/>
    </source>
</evidence>
<feature type="region of interest" description="Disordered" evidence="1">
    <location>
        <begin position="215"/>
        <end position="249"/>
    </location>
</feature>
<evidence type="ECO:0000313" key="2">
    <source>
        <dbReference type="Proteomes" id="UP000695022"/>
    </source>
</evidence>
<gene>
    <name evidence="3" type="primary">LOC106816715</name>
</gene>
<keyword evidence="2" id="KW-1185">Reference proteome</keyword>
<feature type="compositionally biased region" description="Basic and acidic residues" evidence="1">
    <location>
        <begin position="215"/>
        <end position="231"/>
    </location>
</feature>
<protein>
    <submittedName>
        <fullName evidence="3">Uncharacterized protein LOC106816715</fullName>
    </submittedName>
</protein>
<dbReference type="RefSeq" id="XP_014676820.1">
    <property type="nucleotide sequence ID" value="XM_014821334.1"/>
</dbReference>
<name>A0ABM1EX99_PRICU</name>
<organism evidence="2 3">
    <name type="scientific">Priapulus caudatus</name>
    <name type="common">Priapulid worm</name>
    <dbReference type="NCBI Taxonomy" id="37621"/>
    <lineage>
        <taxon>Eukaryota</taxon>
        <taxon>Metazoa</taxon>
        <taxon>Ecdysozoa</taxon>
        <taxon>Scalidophora</taxon>
        <taxon>Priapulida</taxon>
        <taxon>Priapulimorpha</taxon>
        <taxon>Priapulimorphida</taxon>
        <taxon>Priapulidae</taxon>
        <taxon>Priapulus</taxon>
    </lineage>
</organism>
<reference evidence="3" key="1">
    <citation type="submission" date="2025-08" db="UniProtKB">
        <authorList>
            <consortium name="RefSeq"/>
        </authorList>
    </citation>
    <scope>IDENTIFICATION</scope>
</reference>
<dbReference type="Proteomes" id="UP000695022">
    <property type="component" value="Unplaced"/>
</dbReference>
<dbReference type="GeneID" id="106816715"/>